<evidence type="ECO:0000313" key="1">
    <source>
        <dbReference type="EMBL" id="KAJ9077409.1"/>
    </source>
</evidence>
<comment type="caution">
    <text evidence="1">The sequence shown here is derived from an EMBL/GenBank/DDBJ whole genome shotgun (WGS) entry which is preliminary data.</text>
</comment>
<gene>
    <name evidence="1" type="ORF">DSO57_1017031</name>
</gene>
<organism evidence="1 2">
    <name type="scientific">Entomophthora muscae</name>
    <dbReference type="NCBI Taxonomy" id="34485"/>
    <lineage>
        <taxon>Eukaryota</taxon>
        <taxon>Fungi</taxon>
        <taxon>Fungi incertae sedis</taxon>
        <taxon>Zoopagomycota</taxon>
        <taxon>Entomophthoromycotina</taxon>
        <taxon>Entomophthoromycetes</taxon>
        <taxon>Entomophthorales</taxon>
        <taxon>Entomophthoraceae</taxon>
        <taxon>Entomophthora</taxon>
    </lineage>
</organism>
<sequence>MEDQIHSTFPMSREVLAGLTHAEGAFKWAFTAYKDAQSIRLDPVSLSGVYCVNFIELVWDVLETLQFKNVPEIGQAHAAACFCFSVEHTLLYLLKNFGLTVGKLAVADSTAVKKTKILLEDFRLAWSADEMGSVGFLSTSPQSVSWVIARDQLEGIFIL</sequence>
<name>A0ACC2TRN9_9FUNG</name>
<dbReference type="Proteomes" id="UP001165960">
    <property type="component" value="Unassembled WGS sequence"/>
</dbReference>
<keyword evidence="2" id="KW-1185">Reference proteome</keyword>
<reference evidence="1" key="1">
    <citation type="submission" date="2022-04" db="EMBL/GenBank/DDBJ databases">
        <title>Genome of the entomopathogenic fungus Entomophthora muscae.</title>
        <authorList>
            <person name="Elya C."/>
            <person name="Lovett B.R."/>
            <person name="Lee E."/>
            <person name="Macias A.M."/>
            <person name="Hajek A.E."/>
            <person name="De Bivort B.L."/>
            <person name="Kasson M.T."/>
            <person name="De Fine Licht H.H."/>
            <person name="Stajich J.E."/>
        </authorList>
    </citation>
    <scope>NUCLEOTIDE SEQUENCE</scope>
    <source>
        <strain evidence="1">Berkeley</strain>
    </source>
</reference>
<evidence type="ECO:0000313" key="2">
    <source>
        <dbReference type="Proteomes" id="UP001165960"/>
    </source>
</evidence>
<proteinExistence type="predicted"/>
<dbReference type="EMBL" id="QTSX02002200">
    <property type="protein sequence ID" value="KAJ9077409.1"/>
    <property type="molecule type" value="Genomic_DNA"/>
</dbReference>
<accession>A0ACC2TRN9</accession>
<protein>
    <submittedName>
        <fullName evidence="1">Uncharacterized protein</fullName>
    </submittedName>
</protein>